<gene>
    <name evidence="1" type="ORF">EA58_10570</name>
</gene>
<protein>
    <recommendedName>
        <fullName evidence="3">MmcQ-like protein</fullName>
    </recommendedName>
</protein>
<evidence type="ECO:0000313" key="2">
    <source>
        <dbReference type="Proteomes" id="UP000027192"/>
    </source>
</evidence>
<sequence>MKSTSDLVALIDQHLLSQSGAVIDYPFGPEPTVYKVAGKMFAWIAVREDTPVLTVKAAPADVEFLVGEFPSITPGYHMNKRHWITIRMDGQLQRGMLEQLASASYHLVVSGLSKAQQSALK</sequence>
<dbReference type="Pfam" id="PF04237">
    <property type="entry name" value="YjbR"/>
    <property type="match status" value="1"/>
</dbReference>
<dbReference type="PANTHER" id="PTHR35145:SF1">
    <property type="entry name" value="CYTOPLASMIC PROTEIN"/>
    <property type="match status" value="1"/>
</dbReference>
<dbReference type="Proteomes" id="UP000027192">
    <property type="component" value="Unassembled WGS sequence"/>
</dbReference>
<evidence type="ECO:0000313" key="1">
    <source>
        <dbReference type="EMBL" id="KDM91464.1"/>
    </source>
</evidence>
<reference evidence="1 2" key="1">
    <citation type="submission" date="2014-04" db="EMBL/GenBank/DDBJ databases">
        <title>Draft genome sequence of Photobacterium halotolerans S2753: a solonamide, ngercheumicin and holomycin producer.</title>
        <authorList>
            <person name="Machado H.R."/>
            <person name="Gram L."/>
        </authorList>
    </citation>
    <scope>NUCLEOTIDE SEQUENCE [LARGE SCALE GENOMIC DNA]</scope>
    <source>
        <strain evidence="1 2">S2753</strain>
    </source>
</reference>
<keyword evidence="2" id="KW-1185">Reference proteome</keyword>
<proteinExistence type="predicted"/>
<dbReference type="EMBL" id="JMIB01000021">
    <property type="protein sequence ID" value="KDM91464.1"/>
    <property type="molecule type" value="Genomic_DNA"/>
</dbReference>
<dbReference type="PANTHER" id="PTHR35145">
    <property type="entry name" value="CYTOPLASMIC PROTEIN-RELATED"/>
    <property type="match status" value="1"/>
</dbReference>
<dbReference type="AlphaFoldDB" id="A0A066RM83"/>
<dbReference type="InterPro" id="IPR007351">
    <property type="entry name" value="YjbR"/>
</dbReference>
<dbReference type="SUPFAM" id="SSF142906">
    <property type="entry name" value="YjbR-like"/>
    <property type="match status" value="1"/>
</dbReference>
<dbReference type="Gene3D" id="3.90.1150.30">
    <property type="match status" value="1"/>
</dbReference>
<comment type="caution">
    <text evidence="1">The sequence shown here is derived from an EMBL/GenBank/DDBJ whole genome shotgun (WGS) entry which is preliminary data.</text>
</comment>
<dbReference type="RefSeq" id="WP_036752058.1">
    <property type="nucleotide sequence ID" value="NZ_JMIB01000021.1"/>
</dbReference>
<dbReference type="InterPro" id="IPR038056">
    <property type="entry name" value="YjbR-like_sf"/>
</dbReference>
<evidence type="ECO:0008006" key="3">
    <source>
        <dbReference type="Google" id="ProtNLM"/>
    </source>
</evidence>
<organism evidence="1 2">
    <name type="scientific">Photobacterium galatheae</name>
    <dbReference type="NCBI Taxonomy" id="1654360"/>
    <lineage>
        <taxon>Bacteria</taxon>
        <taxon>Pseudomonadati</taxon>
        <taxon>Pseudomonadota</taxon>
        <taxon>Gammaproteobacteria</taxon>
        <taxon>Vibrionales</taxon>
        <taxon>Vibrionaceae</taxon>
        <taxon>Photobacterium</taxon>
    </lineage>
</organism>
<accession>A0A066RM83</accession>
<dbReference type="InterPro" id="IPR058532">
    <property type="entry name" value="YjbR/MT2646/Rv2570-like"/>
</dbReference>
<dbReference type="STRING" id="1654360.EA58_10570"/>
<name>A0A066RM83_9GAMM</name>